<proteinExistence type="inferred from homology"/>
<dbReference type="InterPro" id="IPR011332">
    <property type="entry name" value="Ribosomal_zn-bd"/>
</dbReference>
<evidence type="ECO:0000256" key="7">
    <source>
        <dbReference type="ARBA" id="ARBA00039935"/>
    </source>
</evidence>
<sequence length="193" mass="22073">MATRHVITSPWASRIWNLVPRLQLNELSSLLLPPSAVVIPSIALRIPLPSDLGLGLGNNPFGIVFAVPKKKTSLRKRRQRRYAPTDKHVKPVQSLNECPSCGRVKRAHTVCAPCHEEIKQVWKAERGQLSREKLSVPESIDSDFLEILNEKRNVSDVPNPGEFLKQLNKEETSKRKPPMFEWEKLRNNRNFEN</sequence>
<dbReference type="RefSeq" id="XP_056046449.1">
    <property type="nucleotide sequence ID" value="XM_056191265.1"/>
</dbReference>
<dbReference type="Pfam" id="PF01783">
    <property type="entry name" value="Ribosomal_L32p"/>
    <property type="match status" value="1"/>
</dbReference>
<keyword evidence="10" id="KW-1185">Reference proteome</keyword>
<keyword evidence="6" id="KW-0687">Ribonucleoprotein</keyword>
<evidence type="ECO:0000256" key="5">
    <source>
        <dbReference type="ARBA" id="ARBA00023128"/>
    </source>
</evidence>
<evidence type="ECO:0000256" key="6">
    <source>
        <dbReference type="ARBA" id="ARBA00023274"/>
    </source>
</evidence>
<dbReference type="GeneID" id="80886431"/>
<name>A0AAD7VVI2_9ASCO</name>
<evidence type="ECO:0000256" key="4">
    <source>
        <dbReference type="ARBA" id="ARBA00022980"/>
    </source>
</evidence>
<dbReference type="AlphaFoldDB" id="A0AAD7VVI2"/>
<evidence type="ECO:0000256" key="2">
    <source>
        <dbReference type="ARBA" id="ARBA00008560"/>
    </source>
</evidence>
<dbReference type="InterPro" id="IPR051991">
    <property type="entry name" value="Mitoribosomal_protein_bL32"/>
</dbReference>
<comment type="subcellular location">
    <subcellularLocation>
        <location evidence="1">Mitochondrion</location>
    </subcellularLocation>
</comment>
<dbReference type="GO" id="GO:0006412">
    <property type="term" value="P:translation"/>
    <property type="evidence" value="ECO:0007669"/>
    <property type="project" value="InterPro"/>
</dbReference>
<dbReference type="Proteomes" id="UP001217417">
    <property type="component" value="Unassembled WGS sequence"/>
</dbReference>
<dbReference type="InterPro" id="IPR002677">
    <property type="entry name" value="Ribosomal_bL32"/>
</dbReference>
<comment type="caution">
    <text evidence="9">The sequence shown here is derived from an EMBL/GenBank/DDBJ whole genome shotgun (WGS) entry which is preliminary data.</text>
</comment>
<keyword evidence="5" id="KW-0496">Mitochondrion</keyword>
<keyword evidence="3" id="KW-0809">Transit peptide</keyword>
<evidence type="ECO:0000313" key="9">
    <source>
        <dbReference type="EMBL" id="KAJ8102999.1"/>
    </source>
</evidence>
<organism evidence="9 10">
    <name type="scientific">Lipomyces tetrasporus</name>
    <dbReference type="NCBI Taxonomy" id="54092"/>
    <lineage>
        <taxon>Eukaryota</taxon>
        <taxon>Fungi</taxon>
        <taxon>Dikarya</taxon>
        <taxon>Ascomycota</taxon>
        <taxon>Saccharomycotina</taxon>
        <taxon>Lipomycetes</taxon>
        <taxon>Lipomycetales</taxon>
        <taxon>Lipomycetaceae</taxon>
        <taxon>Lipomyces</taxon>
    </lineage>
</organism>
<evidence type="ECO:0000313" key="10">
    <source>
        <dbReference type="Proteomes" id="UP001217417"/>
    </source>
</evidence>
<evidence type="ECO:0000256" key="8">
    <source>
        <dbReference type="SAM" id="MobiDB-lite"/>
    </source>
</evidence>
<protein>
    <recommendedName>
        <fullName evidence="7">Large ribosomal subunit protein bL32m</fullName>
    </recommendedName>
</protein>
<comment type="similarity">
    <text evidence="2">Belongs to the bacterial ribosomal protein bL32 family.</text>
</comment>
<accession>A0AAD7VVI2</accession>
<keyword evidence="4" id="KW-0689">Ribosomal protein</keyword>
<dbReference type="PANTHER" id="PTHR21026:SF2">
    <property type="entry name" value="LARGE RIBOSOMAL SUBUNIT PROTEIN BL32M"/>
    <property type="match status" value="1"/>
</dbReference>
<dbReference type="SUPFAM" id="SSF57829">
    <property type="entry name" value="Zn-binding ribosomal proteins"/>
    <property type="match status" value="1"/>
</dbReference>
<feature type="region of interest" description="Disordered" evidence="8">
    <location>
        <begin position="168"/>
        <end position="193"/>
    </location>
</feature>
<reference evidence="9" key="1">
    <citation type="submission" date="2023-03" db="EMBL/GenBank/DDBJ databases">
        <title>Near-Complete genome sequence of Lipomyces tetrasporous NRRL Y-64009, an oleaginous yeast capable of growing on lignocellulosic hydrolysates.</title>
        <authorList>
            <consortium name="Lawrence Berkeley National Laboratory"/>
            <person name="Jagtap S.S."/>
            <person name="Liu J.-J."/>
            <person name="Walukiewicz H.E."/>
            <person name="Pangilinan J."/>
            <person name="Lipzen A."/>
            <person name="Ahrendt S."/>
            <person name="Koriabine M."/>
            <person name="Cobaugh K."/>
            <person name="Salamov A."/>
            <person name="Yoshinaga Y."/>
            <person name="Ng V."/>
            <person name="Daum C."/>
            <person name="Grigoriev I.V."/>
            <person name="Slininger P.J."/>
            <person name="Dien B.S."/>
            <person name="Jin Y.-S."/>
            <person name="Rao C.V."/>
        </authorList>
    </citation>
    <scope>NUCLEOTIDE SEQUENCE</scope>
    <source>
        <strain evidence="9">NRRL Y-64009</strain>
    </source>
</reference>
<evidence type="ECO:0000256" key="3">
    <source>
        <dbReference type="ARBA" id="ARBA00022946"/>
    </source>
</evidence>
<dbReference type="GO" id="GO:0005762">
    <property type="term" value="C:mitochondrial large ribosomal subunit"/>
    <property type="evidence" value="ECO:0007669"/>
    <property type="project" value="TreeGrafter"/>
</dbReference>
<evidence type="ECO:0000256" key="1">
    <source>
        <dbReference type="ARBA" id="ARBA00004173"/>
    </source>
</evidence>
<dbReference type="GO" id="GO:0003735">
    <property type="term" value="F:structural constituent of ribosome"/>
    <property type="evidence" value="ECO:0007669"/>
    <property type="project" value="InterPro"/>
</dbReference>
<gene>
    <name evidence="9" type="ORF">POJ06DRAFT_60614</name>
</gene>
<dbReference type="EMBL" id="JARPMG010000002">
    <property type="protein sequence ID" value="KAJ8102999.1"/>
    <property type="molecule type" value="Genomic_DNA"/>
</dbReference>
<dbReference type="PANTHER" id="PTHR21026">
    <property type="entry name" value="39S RIBOSOMAL PROTEIN L32, MITOCHONDRIAL"/>
    <property type="match status" value="1"/>
</dbReference>
<feature type="compositionally biased region" description="Basic and acidic residues" evidence="8">
    <location>
        <begin position="181"/>
        <end position="193"/>
    </location>
</feature>
<dbReference type="NCBIfam" id="TIGR01031">
    <property type="entry name" value="rpmF_bact"/>
    <property type="match status" value="1"/>
</dbReference>